<sequence>MKRFWDPGISRTILFVLSVFTFVVATYRTLAIGKMEGLYANYWLYMVSFGLVIGLRYLRQRDKVAAAEAEAARKAALTPARKPKRKK</sequence>
<organism evidence="2 3">
    <name type="scientific">Hymenobacter metallilatus</name>
    <dbReference type="NCBI Taxonomy" id="2493666"/>
    <lineage>
        <taxon>Bacteria</taxon>
        <taxon>Pseudomonadati</taxon>
        <taxon>Bacteroidota</taxon>
        <taxon>Cytophagia</taxon>
        <taxon>Cytophagales</taxon>
        <taxon>Hymenobacteraceae</taxon>
        <taxon>Hymenobacter</taxon>
    </lineage>
</organism>
<keyword evidence="1" id="KW-0812">Transmembrane</keyword>
<keyword evidence="1" id="KW-1133">Transmembrane helix</keyword>
<accession>A0A3R9M5J2</accession>
<feature type="transmembrane region" description="Helical" evidence="1">
    <location>
        <begin position="42"/>
        <end position="58"/>
    </location>
</feature>
<evidence type="ECO:0000256" key="1">
    <source>
        <dbReference type="SAM" id="Phobius"/>
    </source>
</evidence>
<gene>
    <name evidence="2" type="ORF">EI290_03165</name>
</gene>
<dbReference type="RefSeq" id="WP_125426618.1">
    <property type="nucleotide sequence ID" value="NZ_RWIS01000001.1"/>
</dbReference>
<dbReference type="AlphaFoldDB" id="A0A3R9M5J2"/>
<proteinExistence type="predicted"/>
<comment type="caution">
    <text evidence="2">The sequence shown here is derived from an EMBL/GenBank/DDBJ whole genome shotgun (WGS) entry which is preliminary data.</text>
</comment>
<keyword evidence="1" id="KW-0472">Membrane</keyword>
<reference evidence="2 3" key="1">
    <citation type="submission" date="2018-12" db="EMBL/GenBank/DDBJ databases">
        <authorList>
            <person name="Feng G."/>
            <person name="Zhu H."/>
        </authorList>
    </citation>
    <scope>NUCLEOTIDE SEQUENCE [LARGE SCALE GENOMIC DNA]</scope>
    <source>
        <strain evidence="2 3">9PBR-2</strain>
    </source>
</reference>
<dbReference type="OrthoDB" id="886983at2"/>
<protein>
    <submittedName>
        <fullName evidence="2">Uncharacterized protein</fullName>
    </submittedName>
</protein>
<dbReference type="Proteomes" id="UP000280066">
    <property type="component" value="Unassembled WGS sequence"/>
</dbReference>
<dbReference type="EMBL" id="RWIS01000001">
    <property type="protein sequence ID" value="RSK37656.1"/>
    <property type="molecule type" value="Genomic_DNA"/>
</dbReference>
<evidence type="ECO:0000313" key="3">
    <source>
        <dbReference type="Proteomes" id="UP000280066"/>
    </source>
</evidence>
<keyword evidence="3" id="KW-1185">Reference proteome</keyword>
<evidence type="ECO:0000313" key="2">
    <source>
        <dbReference type="EMBL" id="RSK37656.1"/>
    </source>
</evidence>
<name>A0A3R9M5J2_9BACT</name>
<feature type="transmembrane region" description="Helical" evidence="1">
    <location>
        <begin position="12"/>
        <end position="30"/>
    </location>
</feature>